<evidence type="ECO:0000313" key="4">
    <source>
        <dbReference type="Proteomes" id="UP001152795"/>
    </source>
</evidence>
<feature type="region of interest" description="Disordered" evidence="1">
    <location>
        <begin position="1"/>
        <end position="20"/>
    </location>
</feature>
<dbReference type="Pfam" id="PF14478">
    <property type="entry name" value="DUF4430"/>
    <property type="match status" value="2"/>
</dbReference>
<dbReference type="Gene3D" id="2.170.130.30">
    <property type="match status" value="2"/>
</dbReference>
<comment type="caution">
    <text evidence="3">The sequence shown here is derived from an EMBL/GenBank/DDBJ whole genome shotgun (WGS) entry which is preliminary data.</text>
</comment>
<evidence type="ECO:0000259" key="2">
    <source>
        <dbReference type="Pfam" id="PF14478"/>
    </source>
</evidence>
<dbReference type="EMBL" id="CACRXK020001812">
    <property type="protein sequence ID" value="CAB3991248.1"/>
    <property type="molecule type" value="Genomic_DNA"/>
</dbReference>
<dbReference type="PANTHER" id="PTHR10559:SF18">
    <property type="entry name" value="TRANSCOBALAMIN II"/>
    <property type="match status" value="1"/>
</dbReference>
<keyword evidence="4" id="KW-1185">Reference proteome</keyword>
<proteinExistence type="predicted"/>
<dbReference type="AlphaFoldDB" id="A0A6S7GH52"/>
<feature type="domain" description="Transcobalamin-like C-terminal" evidence="2">
    <location>
        <begin position="84"/>
        <end position="158"/>
    </location>
</feature>
<dbReference type="OrthoDB" id="5969136at2759"/>
<evidence type="ECO:0000313" key="3">
    <source>
        <dbReference type="EMBL" id="CAB3991248.1"/>
    </source>
</evidence>
<gene>
    <name evidence="3" type="ORF">PACLA_8A001567</name>
</gene>
<protein>
    <recommendedName>
        <fullName evidence="2">Transcobalamin-like C-terminal domain-containing protein</fullName>
    </recommendedName>
</protein>
<feature type="compositionally biased region" description="Basic and acidic residues" evidence="1">
    <location>
        <begin position="8"/>
        <end position="20"/>
    </location>
</feature>
<dbReference type="InterPro" id="IPR051588">
    <property type="entry name" value="Cobalamin_Transport"/>
</dbReference>
<feature type="domain" description="Transcobalamin-like C-terminal" evidence="2">
    <location>
        <begin position="222"/>
        <end position="295"/>
    </location>
</feature>
<name>A0A6S7GH52_PARCT</name>
<evidence type="ECO:0000256" key="1">
    <source>
        <dbReference type="SAM" id="MobiDB-lite"/>
    </source>
</evidence>
<dbReference type="InterPro" id="IPR027954">
    <property type="entry name" value="Transcobalamin-like_C"/>
</dbReference>
<dbReference type="PANTHER" id="PTHR10559">
    <property type="entry name" value="TRANSCOBALAMIN-1/GASTRIC INTRINSIC FACTOR"/>
    <property type="match status" value="1"/>
</dbReference>
<reference evidence="3" key="1">
    <citation type="submission" date="2020-04" db="EMBL/GenBank/DDBJ databases">
        <authorList>
            <person name="Alioto T."/>
            <person name="Alioto T."/>
            <person name="Gomez Garrido J."/>
        </authorList>
    </citation>
    <scope>NUCLEOTIDE SEQUENCE</scope>
    <source>
        <strain evidence="3">A484AB</strain>
    </source>
</reference>
<organism evidence="3 4">
    <name type="scientific">Paramuricea clavata</name>
    <name type="common">Red gorgonian</name>
    <name type="synonym">Violescent sea-whip</name>
    <dbReference type="NCBI Taxonomy" id="317549"/>
    <lineage>
        <taxon>Eukaryota</taxon>
        <taxon>Metazoa</taxon>
        <taxon>Cnidaria</taxon>
        <taxon>Anthozoa</taxon>
        <taxon>Octocorallia</taxon>
        <taxon>Malacalcyonacea</taxon>
        <taxon>Plexauridae</taxon>
        <taxon>Paramuricea</taxon>
    </lineage>
</organism>
<sequence length="352" mass="39744">MSIANDIDQPRHKRSDEGIRENHSRTTFQLINAKKAIFYDNFHAACSEVDLEISVTVQLSFVEYSNSIKEDIIPAVDIATASNGTTAFEILTLAAKQNPCYRFQYKTFSFGRYITQICCVSENTTTQYHWFININDGPSPVGVDELKPSHGDIIRFEYRYINYNASNHHEKVIGDQSKTGFNQTDVEDTKPEVSVSVGLSFADHPSPNVIPFHEVDAASNTTAFELLQLAAKLNPCYNYRYKQFSFGRYITTICCVEQNTTSGFYWFVYINGKRSSVGVDLLKPKDGDTLTFQYEQWKLQNTNDTTLSATYSTMNAPVTTPRSTPTGKSAKTFSLWFNLYLLSAVAILSLQL</sequence>
<dbReference type="Proteomes" id="UP001152795">
    <property type="component" value="Unassembled WGS sequence"/>
</dbReference>
<accession>A0A6S7GH52</accession>